<name>A0A2P8HKF3_CHINA</name>
<evidence type="ECO:0000313" key="7">
    <source>
        <dbReference type="EMBL" id="PSL46699.1"/>
    </source>
</evidence>
<feature type="domain" description="RNA polymerase sigma-70 region 2" evidence="5">
    <location>
        <begin position="28"/>
        <end position="94"/>
    </location>
</feature>
<dbReference type="Proteomes" id="UP000240971">
    <property type="component" value="Unassembled WGS sequence"/>
</dbReference>
<dbReference type="InterPro" id="IPR014284">
    <property type="entry name" value="RNA_pol_sigma-70_dom"/>
</dbReference>
<evidence type="ECO:0000313" key="8">
    <source>
        <dbReference type="Proteomes" id="UP000240971"/>
    </source>
</evidence>
<comment type="caution">
    <text evidence="7">The sequence shown here is derived from an EMBL/GenBank/DDBJ whole genome shotgun (WGS) entry which is preliminary data.</text>
</comment>
<dbReference type="GO" id="GO:0016987">
    <property type="term" value="F:sigma factor activity"/>
    <property type="evidence" value="ECO:0007669"/>
    <property type="project" value="UniProtKB-KW"/>
</dbReference>
<dbReference type="GO" id="GO:0006352">
    <property type="term" value="P:DNA-templated transcription initiation"/>
    <property type="evidence" value="ECO:0007669"/>
    <property type="project" value="InterPro"/>
</dbReference>
<dbReference type="InterPro" id="IPR013325">
    <property type="entry name" value="RNA_pol_sigma_r2"/>
</dbReference>
<comment type="similarity">
    <text evidence="1">Belongs to the sigma-70 factor family. ECF subfamily.</text>
</comment>
<evidence type="ECO:0000256" key="1">
    <source>
        <dbReference type="ARBA" id="ARBA00010641"/>
    </source>
</evidence>
<dbReference type="PANTHER" id="PTHR43133:SF46">
    <property type="entry name" value="RNA POLYMERASE SIGMA-70 FACTOR ECF SUBFAMILY"/>
    <property type="match status" value="1"/>
</dbReference>
<keyword evidence="8" id="KW-1185">Reference proteome</keyword>
<protein>
    <submittedName>
        <fullName evidence="7">RNA polymerase sigma-70 factor (ECF subfamily)</fullName>
    </submittedName>
</protein>
<dbReference type="OrthoDB" id="799938at2"/>
<dbReference type="PANTHER" id="PTHR43133">
    <property type="entry name" value="RNA POLYMERASE ECF-TYPE SIGMA FACTO"/>
    <property type="match status" value="1"/>
</dbReference>
<evidence type="ECO:0000256" key="3">
    <source>
        <dbReference type="ARBA" id="ARBA00023082"/>
    </source>
</evidence>
<evidence type="ECO:0000259" key="6">
    <source>
        <dbReference type="Pfam" id="PF08281"/>
    </source>
</evidence>
<dbReference type="EMBL" id="PYAW01000003">
    <property type="protein sequence ID" value="PSL46699.1"/>
    <property type="molecule type" value="Genomic_DNA"/>
</dbReference>
<dbReference type="InterPro" id="IPR013324">
    <property type="entry name" value="RNA_pol_sigma_r3/r4-like"/>
</dbReference>
<sequence length="200" mass="23714">MKYTSRIVDEKNLLQLISEGDRPSYAILYTHYYPLLYRFIYFICQSQEDTEEIIQEVLLKIWEKRAVLITIASFEDYLFRMAKNKLVDMTRRQATKLKMVQQVARQLPEADDRTEKDLIYSLYYKTAITAIEQLPARKKAIFLMSAQEEMTLDEIARALNISRSAVKKQLYAAIRFIKEQLKDHAEWATVVVLCYCQYLR</sequence>
<dbReference type="SUPFAM" id="SSF88659">
    <property type="entry name" value="Sigma3 and sigma4 domains of RNA polymerase sigma factors"/>
    <property type="match status" value="1"/>
</dbReference>
<dbReference type="Gene3D" id="1.10.10.10">
    <property type="entry name" value="Winged helix-like DNA-binding domain superfamily/Winged helix DNA-binding domain"/>
    <property type="match status" value="1"/>
</dbReference>
<dbReference type="InterPro" id="IPR013249">
    <property type="entry name" value="RNA_pol_sigma70_r4_t2"/>
</dbReference>
<evidence type="ECO:0000259" key="5">
    <source>
        <dbReference type="Pfam" id="PF04542"/>
    </source>
</evidence>
<dbReference type="CDD" id="cd06171">
    <property type="entry name" value="Sigma70_r4"/>
    <property type="match status" value="1"/>
</dbReference>
<keyword evidence="2" id="KW-0805">Transcription regulation</keyword>
<dbReference type="InterPro" id="IPR007627">
    <property type="entry name" value="RNA_pol_sigma70_r2"/>
</dbReference>
<dbReference type="Pfam" id="PF04542">
    <property type="entry name" value="Sigma70_r2"/>
    <property type="match status" value="1"/>
</dbReference>
<accession>A0A2P8HKF3</accession>
<dbReference type="SUPFAM" id="SSF88946">
    <property type="entry name" value="Sigma2 domain of RNA polymerase sigma factors"/>
    <property type="match status" value="1"/>
</dbReference>
<dbReference type="GO" id="GO:0003677">
    <property type="term" value="F:DNA binding"/>
    <property type="evidence" value="ECO:0007669"/>
    <property type="project" value="InterPro"/>
</dbReference>
<dbReference type="Pfam" id="PF08281">
    <property type="entry name" value="Sigma70_r4_2"/>
    <property type="match status" value="1"/>
</dbReference>
<organism evidence="7 8">
    <name type="scientific">Chitinophaga niastensis</name>
    <dbReference type="NCBI Taxonomy" id="536980"/>
    <lineage>
        <taxon>Bacteria</taxon>
        <taxon>Pseudomonadati</taxon>
        <taxon>Bacteroidota</taxon>
        <taxon>Chitinophagia</taxon>
        <taxon>Chitinophagales</taxon>
        <taxon>Chitinophagaceae</taxon>
        <taxon>Chitinophaga</taxon>
    </lineage>
</organism>
<dbReference type="NCBIfam" id="TIGR02937">
    <property type="entry name" value="sigma70-ECF"/>
    <property type="match status" value="1"/>
</dbReference>
<dbReference type="InterPro" id="IPR039425">
    <property type="entry name" value="RNA_pol_sigma-70-like"/>
</dbReference>
<proteinExistence type="inferred from homology"/>
<gene>
    <name evidence="7" type="ORF">CLV51_103680</name>
</gene>
<reference evidence="7 8" key="1">
    <citation type="submission" date="2018-03" db="EMBL/GenBank/DDBJ databases">
        <title>Genomic Encyclopedia of Archaeal and Bacterial Type Strains, Phase II (KMG-II): from individual species to whole genera.</title>
        <authorList>
            <person name="Goeker M."/>
        </authorList>
    </citation>
    <scope>NUCLEOTIDE SEQUENCE [LARGE SCALE GENOMIC DNA]</scope>
    <source>
        <strain evidence="7 8">DSM 24859</strain>
    </source>
</reference>
<keyword evidence="4" id="KW-0804">Transcription</keyword>
<dbReference type="InterPro" id="IPR036388">
    <property type="entry name" value="WH-like_DNA-bd_sf"/>
</dbReference>
<dbReference type="AlphaFoldDB" id="A0A2P8HKF3"/>
<feature type="domain" description="RNA polymerase sigma factor 70 region 4 type 2" evidence="6">
    <location>
        <begin position="129"/>
        <end position="175"/>
    </location>
</feature>
<evidence type="ECO:0000256" key="2">
    <source>
        <dbReference type="ARBA" id="ARBA00023015"/>
    </source>
</evidence>
<dbReference type="RefSeq" id="WP_106529460.1">
    <property type="nucleotide sequence ID" value="NZ_PYAW01000003.1"/>
</dbReference>
<dbReference type="Gene3D" id="1.10.1740.10">
    <property type="match status" value="1"/>
</dbReference>
<evidence type="ECO:0000256" key="4">
    <source>
        <dbReference type="ARBA" id="ARBA00023163"/>
    </source>
</evidence>
<keyword evidence="3" id="KW-0731">Sigma factor</keyword>